<dbReference type="PANTHER" id="PTHR36922">
    <property type="entry name" value="BLL2446 PROTEIN"/>
    <property type="match status" value="1"/>
</dbReference>
<dbReference type="AlphaFoldDB" id="A0A328BFP0"/>
<keyword evidence="2" id="KW-1185">Reference proteome</keyword>
<proteinExistence type="predicted"/>
<dbReference type="InterPro" id="IPR034660">
    <property type="entry name" value="DinB/YfiT-like"/>
</dbReference>
<evidence type="ECO:0000313" key="2">
    <source>
        <dbReference type="Proteomes" id="UP000249524"/>
    </source>
</evidence>
<sequence>MVSLYDAAIPGYVRMLKNLAAFLDKAEAHAATTGVDPQTYLDARLAPDMHPLMRQIQMASDGAKGGAARLAGIDPPSFPDTETTWAQAKERIAKTVAFLETIKPEQVNGDEDRVITLKFPNMTLSFTARDFVFQFSLPNFQFHVVTAYALLRQAGVPLGKMDFLAGGTPVQTA</sequence>
<dbReference type="RefSeq" id="WP_111276095.1">
    <property type="nucleotide sequence ID" value="NZ_QFYS01000004.1"/>
</dbReference>
<evidence type="ECO:0000313" key="1">
    <source>
        <dbReference type="EMBL" id="RAK65499.1"/>
    </source>
</evidence>
<dbReference type="Pfam" id="PF09351">
    <property type="entry name" value="DUF1993"/>
    <property type="match status" value="1"/>
</dbReference>
<dbReference type="EMBL" id="QFYS01000004">
    <property type="protein sequence ID" value="RAK65499.1"/>
    <property type="molecule type" value="Genomic_DNA"/>
</dbReference>
<dbReference type="SUPFAM" id="SSF109854">
    <property type="entry name" value="DinB/YfiT-like putative metalloenzymes"/>
    <property type="match status" value="1"/>
</dbReference>
<dbReference type="OrthoDB" id="338237at2"/>
<dbReference type="PANTHER" id="PTHR36922:SF1">
    <property type="entry name" value="DUF1993 DOMAIN-CONTAINING PROTEIN"/>
    <property type="match status" value="1"/>
</dbReference>
<name>A0A328BFP0_9CAUL</name>
<accession>A0A328BFP0</accession>
<reference evidence="1 2" key="1">
    <citation type="submission" date="2018-05" db="EMBL/GenBank/DDBJ databases">
        <authorList>
            <person name="Lanie J.A."/>
            <person name="Ng W.-L."/>
            <person name="Kazmierczak K.M."/>
            <person name="Andrzejewski T.M."/>
            <person name="Davidsen T.M."/>
            <person name="Wayne K.J."/>
            <person name="Tettelin H."/>
            <person name="Glass J.I."/>
            <person name="Rusch D."/>
            <person name="Podicherti R."/>
            <person name="Tsui H.-C.T."/>
            <person name="Winkler M.E."/>
        </authorList>
    </citation>
    <scope>NUCLEOTIDE SEQUENCE [LARGE SCALE GENOMIC DNA]</scope>
    <source>
        <strain evidence="1 2">BUT-10</strain>
    </source>
</reference>
<comment type="caution">
    <text evidence="1">The sequence shown here is derived from an EMBL/GenBank/DDBJ whole genome shotgun (WGS) entry which is preliminary data.</text>
</comment>
<dbReference type="InterPro" id="IPR018531">
    <property type="entry name" value="DUF1993"/>
</dbReference>
<protein>
    <submittedName>
        <fullName evidence="1">DUF1993 domain-containing protein</fullName>
    </submittedName>
</protein>
<gene>
    <name evidence="1" type="ORF">DJ019_11090</name>
</gene>
<dbReference type="Proteomes" id="UP000249524">
    <property type="component" value="Unassembled WGS sequence"/>
</dbReference>
<dbReference type="Gene3D" id="1.20.120.450">
    <property type="entry name" value="dinb family like domain"/>
    <property type="match status" value="1"/>
</dbReference>
<organism evidence="1 2">
    <name type="scientific">Phenylobacterium kunshanense</name>
    <dbReference type="NCBI Taxonomy" id="1445034"/>
    <lineage>
        <taxon>Bacteria</taxon>
        <taxon>Pseudomonadati</taxon>
        <taxon>Pseudomonadota</taxon>
        <taxon>Alphaproteobacteria</taxon>
        <taxon>Caulobacterales</taxon>
        <taxon>Caulobacteraceae</taxon>
        <taxon>Phenylobacterium</taxon>
    </lineage>
</organism>